<comment type="caution">
    <text evidence="3">The sequence shown here is derived from an EMBL/GenBank/DDBJ whole genome shotgun (WGS) entry which is preliminary data.</text>
</comment>
<feature type="compositionally biased region" description="Low complexity" evidence="1">
    <location>
        <begin position="232"/>
        <end position="245"/>
    </location>
</feature>
<feature type="compositionally biased region" description="Low complexity" evidence="1">
    <location>
        <begin position="259"/>
        <end position="270"/>
    </location>
</feature>
<organism evidence="3 4">
    <name type="scientific">Ceratocystis pirilliformis</name>
    <dbReference type="NCBI Taxonomy" id="259994"/>
    <lineage>
        <taxon>Eukaryota</taxon>
        <taxon>Fungi</taxon>
        <taxon>Dikarya</taxon>
        <taxon>Ascomycota</taxon>
        <taxon>Pezizomycotina</taxon>
        <taxon>Sordariomycetes</taxon>
        <taxon>Hypocreomycetidae</taxon>
        <taxon>Microascales</taxon>
        <taxon>Ceratocystidaceae</taxon>
        <taxon>Ceratocystis</taxon>
    </lineage>
</organism>
<reference evidence="3 4" key="1">
    <citation type="journal article" date="2024" name="IMA Fungus">
        <title>IMA Genome - F19 : A genome assembly and annotation guide to empower mycologists, including annotated draft genome sequences of Ceratocystis pirilliformis, Diaporthe australafricana, Fusarium ophioides, Paecilomyces lecythidis, and Sporothrix stenoceras.</title>
        <authorList>
            <person name="Aylward J."/>
            <person name="Wilson A.M."/>
            <person name="Visagie C.M."/>
            <person name="Spraker J."/>
            <person name="Barnes I."/>
            <person name="Buitendag C."/>
            <person name="Ceriani C."/>
            <person name="Del Mar Angel L."/>
            <person name="du Plessis D."/>
            <person name="Fuchs T."/>
            <person name="Gasser K."/>
            <person name="Kramer D."/>
            <person name="Li W."/>
            <person name="Munsamy K."/>
            <person name="Piso A."/>
            <person name="Price J.L."/>
            <person name="Sonnekus B."/>
            <person name="Thomas C."/>
            <person name="van der Nest A."/>
            <person name="van Dijk A."/>
            <person name="van Heerden A."/>
            <person name="van Vuuren N."/>
            <person name="Yilmaz N."/>
            <person name="Duong T.A."/>
            <person name="van der Merwe N.A."/>
            <person name="Wingfield M.J."/>
            <person name="Wingfield B.D."/>
        </authorList>
    </citation>
    <scope>NUCLEOTIDE SEQUENCE [LARGE SCALE GENOMIC DNA]</scope>
    <source>
        <strain evidence="3 4">CMW 12675</strain>
    </source>
</reference>
<protein>
    <recommendedName>
        <fullName evidence="2">SGNH hydrolase-type esterase domain-containing protein</fullName>
    </recommendedName>
</protein>
<feature type="region of interest" description="Disordered" evidence="1">
    <location>
        <begin position="345"/>
        <end position="423"/>
    </location>
</feature>
<feature type="domain" description="SGNH hydrolase-type esterase" evidence="2">
    <location>
        <begin position="33"/>
        <end position="207"/>
    </location>
</feature>
<dbReference type="EMBL" id="JAWDJO010000226">
    <property type="protein sequence ID" value="KAL1889218.1"/>
    <property type="molecule type" value="Genomic_DNA"/>
</dbReference>
<accession>A0ABR3YLZ6</accession>
<gene>
    <name evidence="3" type="ORF">Cpir12675_005884</name>
</gene>
<evidence type="ECO:0000313" key="4">
    <source>
        <dbReference type="Proteomes" id="UP001583280"/>
    </source>
</evidence>
<dbReference type="Proteomes" id="UP001583280">
    <property type="component" value="Unassembled WGS sequence"/>
</dbReference>
<dbReference type="PANTHER" id="PTHR30383">
    <property type="entry name" value="THIOESTERASE 1/PROTEASE 1/LYSOPHOSPHOLIPASE L1"/>
    <property type="match status" value="1"/>
</dbReference>
<proteinExistence type="predicted"/>
<dbReference type="InterPro" id="IPR051532">
    <property type="entry name" value="Ester_Hydrolysis_Enzymes"/>
</dbReference>
<evidence type="ECO:0000256" key="1">
    <source>
        <dbReference type="SAM" id="MobiDB-lite"/>
    </source>
</evidence>
<feature type="region of interest" description="Disordered" evidence="1">
    <location>
        <begin position="232"/>
        <end position="278"/>
    </location>
</feature>
<dbReference type="InterPro" id="IPR013830">
    <property type="entry name" value="SGNH_hydro"/>
</dbReference>
<dbReference type="CDD" id="cd00229">
    <property type="entry name" value="SGNH_hydrolase"/>
    <property type="match status" value="1"/>
</dbReference>
<dbReference type="SUPFAM" id="SSF52266">
    <property type="entry name" value="SGNH hydrolase"/>
    <property type="match status" value="1"/>
</dbReference>
<name>A0ABR3YLZ6_9PEZI</name>
<feature type="compositionally biased region" description="Polar residues" evidence="1">
    <location>
        <begin position="375"/>
        <end position="410"/>
    </location>
</feature>
<sequence length="462" mass="50075">MFTTLPGTAPRRHGQADLLSFPCPPHKSFRVLCLGDSLTSGYFDLGAGAHPYSGNLYLMLGDEFPRLDVSVDTDGQPDDFVVGGMFSSRMNLRWSEVTYDWTIVLGGTSDIAHGTSPQDIYKSLQEIWAVPMSKGKNVLALTIPEAQISTADEVQRRDEVNRLIMQHRAEGFYAFDLHTRIPYHSLDDQSRELYWNDGLHLTEDGYDWMGGFIADELIRILKSLQARDRENASAPASSLSVPSSPQTLTPTRQCYIRPSSSVRSTASVSANDKNTRKPGDIHAAIASTSSLPNTQAIPPTHGDPCLTVSAVEANSSSSFSSPASSSNGSASPTYLLGSTNFPFPDTSSRMSDGDGHIFLSSPSPTRPSVRGGNLRHQNTSQNHTFGNSGNANARSHSHGITRSGAATSIGRSHAHNGGITAVRRSKRLAKRSWDMAVAEDEPGVAARRLDSGYIMVHRKDIS</sequence>
<dbReference type="PANTHER" id="PTHR30383:SF19">
    <property type="entry name" value="FIBRONECTIN TYPE-III DOMAIN-CONTAINING PROTEIN"/>
    <property type="match status" value="1"/>
</dbReference>
<dbReference type="Gene3D" id="3.40.50.1110">
    <property type="entry name" value="SGNH hydrolase"/>
    <property type="match status" value="1"/>
</dbReference>
<evidence type="ECO:0000259" key="2">
    <source>
        <dbReference type="Pfam" id="PF13472"/>
    </source>
</evidence>
<dbReference type="InterPro" id="IPR036514">
    <property type="entry name" value="SGNH_hydro_sf"/>
</dbReference>
<dbReference type="Pfam" id="PF13472">
    <property type="entry name" value="Lipase_GDSL_2"/>
    <property type="match status" value="1"/>
</dbReference>
<keyword evidence="4" id="KW-1185">Reference proteome</keyword>
<evidence type="ECO:0000313" key="3">
    <source>
        <dbReference type="EMBL" id="KAL1889218.1"/>
    </source>
</evidence>